<evidence type="ECO:0000313" key="13">
    <source>
        <dbReference type="Proteomes" id="UP000018850"/>
    </source>
</evidence>
<keyword evidence="5 10" id="KW-1133">Transmembrane helix</keyword>
<dbReference type="GO" id="GO:0005524">
    <property type="term" value="F:ATP binding"/>
    <property type="evidence" value="ECO:0007669"/>
    <property type="project" value="InterPro"/>
</dbReference>
<keyword evidence="8" id="KW-1015">Disulfide bond</keyword>
<sequence length="263" mass="30253">MNNCVKIVEKTLDSFKIRYNKRYLEETVTSNPSYPSLQCLVDTMDLYGINNMTIKTNREKLTEIPIPSVLQTYENNSNSFVLLKEVNEEFVIYLDELGNATKMSTEKFCENWTEIALLLEKTSFSGQPQIGTVHKKDTLNRVLVVILVVLLSIWGLYGFLENKNLWSFWTLFLIIKVLGVVVSTKLLLHENRIIPTEFCKISKTLDCDSILESKYSKIFNGTVNLSTLSFTYFISTIICLVIDKASLFLIFLLCILTILDFLY</sequence>
<evidence type="ECO:0000256" key="2">
    <source>
        <dbReference type="ARBA" id="ARBA00006214"/>
    </source>
</evidence>
<dbReference type="Gene3D" id="1.20.1440.130">
    <property type="entry name" value="VKOR domain"/>
    <property type="match status" value="1"/>
</dbReference>
<dbReference type="InterPro" id="IPR005074">
    <property type="entry name" value="Peptidase_C39"/>
</dbReference>
<evidence type="ECO:0000256" key="10">
    <source>
        <dbReference type="SAM" id="Phobius"/>
    </source>
</evidence>
<evidence type="ECO:0000256" key="5">
    <source>
        <dbReference type="ARBA" id="ARBA00022989"/>
    </source>
</evidence>
<comment type="similarity">
    <text evidence="2">Belongs to the VKOR family.</text>
</comment>
<evidence type="ECO:0000313" key="12">
    <source>
        <dbReference type="EMBL" id="ETN96153.1"/>
    </source>
</evidence>
<comment type="subcellular location">
    <subcellularLocation>
        <location evidence="1">Membrane</location>
        <topology evidence="1">Multi-pass membrane protein</topology>
    </subcellularLocation>
</comment>
<protein>
    <recommendedName>
        <fullName evidence="11">Peptidase C39 domain-containing protein</fullName>
    </recommendedName>
</protein>
<dbReference type="GO" id="GO:0006508">
    <property type="term" value="P:proteolysis"/>
    <property type="evidence" value="ECO:0007669"/>
    <property type="project" value="InterPro"/>
</dbReference>
<comment type="caution">
    <text evidence="12">The sequence shown here is derived from an EMBL/GenBank/DDBJ whole genome shotgun (WGS) entry which is preliminary data.</text>
</comment>
<feature type="transmembrane region" description="Helical" evidence="10">
    <location>
        <begin position="166"/>
        <end position="188"/>
    </location>
</feature>
<dbReference type="InterPro" id="IPR038354">
    <property type="entry name" value="VKOR_sf"/>
</dbReference>
<evidence type="ECO:0000256" key="9">
    <source>
        <dbReference type="ARBA" id="ARBA00023284"/>
    </source>
</evidence>
<dbReference type="RefSeq" id="WP_082436088.1">
    <property type="nucleotide sequence ID" value="NZ_AYXY01000016.1"/>
</dbReference>
<dbReference type="AlphaFoldDB" id="W2UQ75"/>
<dbReference type="Proteomes" id="UP000018850">
    <property type="component" value="Unassembled WGS sequence"/>
</dbReference>
<organism evidence="12 13">
    <name type="scientific">Zhouia amylolytica AD3</name>
    <dbReference type="NCBI Taxonomy" id="1286632"/>
    <lineage>
        <taxon>Bacteria</taxon>
        <taxon>Pseudomonadati</taxon>
        <taxon>Bacteroidota</taxon>
        <taxon>Flavobacteriia</taxon>
        <taxon>Flavobacteriales</taxon>
        <taxon>Flavobacteriaceae</taxon>
        <taxon>Zhouia</taxon>
    </lineage>
</organism>
<keyword evidence="6" id="KW-0560">Oxidoreductase</keyword>
<reference evidence="12 13" key="2">
    <citation type="journal article" date="2016" name="Genome Announc.">
        <title>Draft Genome Sequence of Zhouia amylolytica AD3, Isolated from Tidal Flat Sediment.</title>
        <authorList>
            <person name="Jia B."/>
            <person name="Jin H.M."/>
            <person name="Lee H.J."/>
            <person name="Jeon C.O."/>
        </authorList>
    </citation>
    <scope>NUCLEOTIDE SEQUENCE [LARGE SCALE GENOMIC DNA]</scope>
    <source>
        <strain evidence="12 13">AD3</strain>
    </source>
</reference>
<dbReference type="InterPro" id="IPR012932">
    <property type="entry name" value="VKOR"/>
</dbReference>
<dbReference type="GO" id="GO:0016491">
    <property type="term" value="F:oxidoreductase activity"/>
    <property type="evidence" value="ECO:0007669"/>
    <property type="project" value="UniProtKB-KW"/>
</dbReference>
<keyword evidence="13" id="KW-1185">Reference proteome</keyword>
<dbReference type="GO" id="GO:0048038">
    <property type="term" value="F:quinone binding"/>
    <property type="evidence" value="ECO:0007669"/>
    <property type="project" value="UniProtKB-KW"/>
</dbReference>
<feature type="transmembrane region" description="Helical" evidence="10">
    <location>
        <begin position="142"/>
        <end position="160"/>
    </location>
</feature>
<dbReference type="eggNOG" id="COG3271">
    <property type="taxonomic scope" value="Bacteria"/>
</dbReference>
<dbReference type="Pfam" id="PF07884">
    <property type="entry name" value="VKOR"/>
    <property type="match status" value="1"/>
</dbReference>
<reference evidence="13" key="1">
    <citation type="submission" date="2013-11" db="EMBL/GenBank/DDBJ databases">
        <title>Draft genome sequence from a member of Zhouia, isolated tidal flat.</title>
        <authorList>
            <person name="Jin H."/>
            <person name="Jeon C.O."/>
        </authorList>
    </citation>
    <scope>NUCLEOTIDE SEQUENCE [LARGE SCALE GENOMIC DNA]</scope>
    <source>
        <strain evidence="13">AD3</strain>
    </source>
</reference>
<feature type="domain" description="Peptidase C39" evidence="11">
    <location>
        <begin position="1"/>
        <end position="119"/>
    </location>
</feature>
<dbReference type="Pfam" id="PF03412">
    <property type="entry name" value="Peptidase_C39"/>
    <property type="match status" value="1"/>
</dbReference>
<evidence type="ECO:0000259" key="11">
    <source>
        <dbReference type="PROSITE" id="PS50990"/>
    </source>
</evidence>
<evidence type="ECO:0000256" key="6">
    <source>
        <dbReference type="ARBA" id="ARBA00023002"/>
    </source>
</evidence>
<dbReference type="Gene3D" id="3.90.70.10">
    <property type="entry name" value="Cysteine proteinases"/>
    <property type="match status" value="1"/>
</dbReference>
<gene>
    <name evidence="12" type="ORF">P278_09540</name>
</gene>
<evidence type="ECO:0000256" key="3">
    <source>
        <dbReference type="ARBA" id="ARBA00022692"/>
    </source>
</evidence>
<evidence type="ECO:0000256" key="1">
    <source>
        <dbReference type="ARBA" id="ARBA00004141"/>
    </source>
</evidence>
<keyword evidence="4" id="KW-0874">Quinone</keyword>
<proteinExistence type="inferred from homology"/>
<keyword evidence="7 10" id="KW-0472">Membrane</keyword>
<dbReference type="CDD" id="cd10546">
    <property type="entry name" value="VKOR"/>
    <property type="match status" value="1"/>
</dbReference>
<name>W2UQ75_9FLAO</name>
<keyword evidence="9" id="KW-0676">Redox-active center</keyword>
<accession>W2UQ75</accession>
<dbReference type="GO" id="GO:0016020">
    <property type="term" value="C:membrane"/>
    <property type="evidence" value="ECO:0007669"/>
    <property type="project" value="UniProtKB-SubCell"/>
</dbReference>
<evidence type="ECO:0000256" key="7">
    <source>
        <dbReference type="ARBA" id="ARBA00023136"/>
    </source>
</evidence>
<dbReference type="PROSITE" id="PS50990">
    <property type="entry name" value="PEPTIDASE_C39"/>
    <property type="match status" value="1"/>
</dbReference>
<feature type="transmembrane region" description="Helical" evidence="10">
    <location>
        <begin position="232"/>
        <end position="259"/>
    </location>
</feature>
<evidence type="ECO:0000256" key="4">
    <source>
        <dbReference type="ARBA" id="ARBA00022719"/>
    </source>
</evidence>
<evidence type="ECO:0000256" key="8">
    <source>
        <dbReference type="ARBA" id="ARBA00023157"/>
    </source>
</evidence>
<keyword evidence="3 10" id="KW-0812">Transmembrane</keyword>
<dbReference type="GO" id="GO:0008233">
    <property type="term" value="F:peptidase activity"/>
    <property type="evidence" value="ECO:0007669"/>
    <property type="project" value="InterPro"/>
</dbReference>
<dbReference type="EMBL" id="AYXY01000016">
    <property type="protein sequence ID" value="ETN96153.1"/>
    <property type="molecule type" value="Genomic_DNA"/>
</dbReference>